<proteinExistence type="inferred from homology"/>
<organism evidence="3 4">
    <name type="scientific">Spectribacter acetivorans</name>
    <dbReference type="NCBI Taxonomy" id="3075603"/>
    <lineage>
        <taxon>Bacteria</taxon>
        <taxon>Pseudomonadati</taxon>
        <taxon>Pseudomonadota</taxon>
        <taxon>Gammaproteobacteria</taxon>
        <taxon>Salinisphaerales</taxon>
        <taxon>Salinisphaeraceae</taxon>
        <taxon>Spectribacter</taxon>
    </lineage>
</organism>
<keyword evidence="2" id="KW-1277">Toxin-antitoxin system</keyword>
<dbReference type="PANTHER" id="PTHR33755:SF5">
    <property type="entry name" value="TYPE II TOXIN-ANTITOXIN SYSTEM RELE_PARE FAMILY TOXIN"/>
    <property type="match status" value="1"/>
</dbReference>
<comment type="similarity">
    <text evidence="1">Belongs to the RelE toxin family.</text>
</comment>
<sequence length="103" mass="11804">MRLEWTEPALDDLTRLSDHIGRDSTVYAYQFISRIFDAGAQLADFPRLGREVPEATDATGEVRELLFRDYRIIYRLEPGEVVRILTVIHGARDLAGDNGKPWE</sequence>
<keyword evidence="4" id="KW-1185">Reference proteome</keyword>
<dbReference type="InterPro" id="IPR051803">
    <property type="entry name" value="TA_system_RelE-like_toxin"/>
</dbReference>
<dbReference type="InterPro" id="IPR035093">
    <property type="entry name" value="RelE/ParE_toxin_dom_sf"/>
</dbReference>
<dbReference type="Proteomes" id="UP001259982">
    <property type="component" value="Unassembled WGS sequence"/>
</dbReference>
<dbReference type="InterPro" id="IPR007712">
    <property type="entry name" value="RelE/ParE_toxin"/>
</dbReference>
<accession>A0ABU3B4G4</accession>
<dbReference type="Gene3D" id="3.30.2310.20">
    <property type="entry name" value="RelE-like"/>
    <property type="match status" value="1"/>
</dbReference>
<dbReference type="Pfam" id="PF05016">
    <property type="entry name" value="ParE_toxin"/>
    <property type="match status" value="1"/>
</dbReference>
<dbReference type="RefSeq" id="WP_311656489.1">
    <property type="nucleotide sequence ID" value="NZ_JAVRHY010000001.1"/>
</dbReference>
<dbReference type="PANTHER" id="PTHR33755">
    <property type="entry name" value="TOXIN PARE1-RELATED"/>
    <property type="match status" value="1"/>
</dbReference>
<evidence type="ECO:0000256" key="2">
    <source>
        <dbReference type="ARBA" id="ARBA00022649"/>
    </source>
</evidence>
<protein>
    <submittedName>
        <fullName evidence="3">Type II toxin-antitoxin system RelE/ParE family toxin</fullName>
    </submittedName>
</protein>
<reference evidence="3 4" key="1">
    <citation type="submission" date="2023-09" db="EMBL/GenBank/DDBJ databases">
        <authorList>
            <person name="Rey-Velasco X."/>
        </authorList>
    </citation>
    <scope>NUCLEOTIDE SEQUENCE [LARGE SCALE GENOMIC DNA]</scope>
    <source>
        <strain evidence="3 4">P385</strain>
    </source>
</reference>
<evidence type="ECO:0000256" key="1">
    <source>
        <dbReference type="ARBA" id="ARBA00006226"/>
    </source>
</evidence>
<name>A0ABU3B4G4_9GAMM</name>
<dbReference type="EMBL" id="JAVRHY010000001">
    <property type="protein sequence ID" value="MDT0616955.1"/>
    <property type="molecule type" value="Genomic_DNA"/>
</dbReference>
<comment type="caution">
    <text evidence="3">The sequence shown here is derived from an EMBL/GenBank/DDBJ whole genome shotgun (WGS) entry which is preliminary data.</text>
</comment>
<gene>
    <name evidence="3" type="ORF">RM531_00565</name>
</gene>
<evidence type="ECO:0000313" key="3">
    <source>
        <dbReference type="EMBL" id="MDT0616955.1"/>
    </source>
</evidence>
<evidence type="ECO:0000313" key="4">
    <source>
        <dbReference type="Proteomes" id="UP001259982"/>
    </source>
</evidence>